<evidence type="ECO:0000259" key="5">
    <source>
        <dbReference type="PROSITE" id="PS51898"/>
    </source>
</evidence>
<dbReference type="PROSITE" id="PS51898">
    <property type="entry name" value="TYR_RECOMBINASE"/>
    <property type="match status" value="1"/>
</dbReference>
<dbReference type="PATRIC" id="fig|728005.3.peg.373"/>
<dbReference type="Gene3D" id="1.10.443.10">
    <property type="entry name" value="Intergrase catalytic core"/>
    <property type="match status" value="1"/>
</dbReference>
<dbReference type="GO" id="GO:0003677">
    <property type="term" value="F:DNA binding"/>
    <property type="evidence" value="ECO:0007669"/>
    <property type="project" value="UniProtKB-KW"/>
</dbReference>
<dbReference type="PANTHER" id="PTHR30349:SF41">
    <property type="entry name" value="INTEGRASE_RECOMBINASE PROTEIN MJ0367-RELATED"/>
    <property type="match status" value="1"/>
</dbReference>
<evidence type="ECO:0000313" key="7">
    <source>
        <dbReference type="EMBL" id="SFD05475.1"/>
    </source>
</evidence>
<keyword evidence="8" id="KW-1185">Reference proteome</keyword>
<dbReference type="EMBL" id="LAPV01000123">
    <property type="protein sequence ID" value="KKC32963.1"/>
    <property type="molecule type" value="Genomic_DNA"/>
</dbReference>
<evidence type="ECO:0000256" key="4">
    <source>
        <dbReference type="ARBA" id="ARBA00023172"/>
    </source>
</evidence>
<evidence type="ECO:0000256" key="3">
    <source>
        <dbReference type="ARBA" id="ARBA00023125"/>
    </source>
</evidence>
<dbReference type="InterPro" id="IPR013762">
    <property type="entry name" value="Integrase-like_cat_sf"/>
</dbReference>
<dbReference type="PANTHER" id="PTHR30349">
    <property type="entry name" value="PHAGE INTEGRASE-RELATED"/>
    <property type="match status" value="1"/>
</dbReference>
<feature type="domain" description="Tyr recombinase" evidence="5">
    <location>
        <begin position="166"/>
        <end position="369"/>
    </location>
</feature>
<evidence type="ECO:0000256" key="2">
    <source>
        <dbReference type="ARBA" id="ARBA00022908"/>
    </source>
</evidence>
<dbReference type="InterPro" id="IPR050090">
    <property type="entry name" value="Tyrosine_recombinase_XerCD"/>
</dbReference>
<accession>A0A0F5PWF0</accession>
<keyword evidence="2" id="KW-0229">DNA integration</keyword>
<keyword evidence="4" id="KW-0233">DNA recombination</keyword>
<dbReference type="InterPro" id="IPR002104">
    <property type="entry name" value="Integrase_catalytic"/>
</dbReference>
<comment type="similarity">
    <text evidence="1">Belongs to the 'phage' integrase family.</text>
</comment>
<evidence type="ECO:0000256" key="1">
    <source>
        <dbReference type="ARBA" id="ARBA00008857"/>
    </source>
</evidence>
<dbReference type="GO" id="GO:0015074">
    <property type="term" value="P:DNA integration"/>
    <property type="evidence" value="ECO:0007669"/>
    <property type="project" value="UniProtKB-KW"/>
</dbReference>
<evidence type="ECO:0000313" key="8">
    <source>
        <dbReference type="Proteomes" id="UP000033519"/>
    </source>
</evidence>
<dbReference type="STRING" id="728005.SAMN04488059_11910"/>
<proteinExistence type="inferred from homology"/>
<dbReference type="SUPFAM" id="SSF56349">
    <property type="entry name" value="DNA breaking-rejoining enzymes"/>
    <property type="match status" value="1"/>
</dbReference>
<organism evidence="7 9">
    <name type="scientific">Devosia psychrophila</name>
    <dbReference type="NCBI Taxonomy" id="728005"/>
    <lineage>
        <taxon>Bacteria</taxon>
        <taxon>Pseudomonadati</taxon>
        <taxon>Pseudomonadota</taxon>
        <taxon>Alphaproteobacteria</taxon>
        <taxon>Hyphomicrobiales</taxon>
        <taxon>Devosiaceae</taxon>
        <taxon>Devosia</taxon>
    </lineage>
</organism>
<reference evidence="6 8" key="1">
    <citation type="submission" date="2015-03" db="EMBL/GenBank/DDBJ databases">
        <authorList>
            <person name="Lepp D."/>
            <person name="Hassan Y.I."/>
            <person name="Li X.-Z."/>
            <person name="Zhou T."/>
        </authorList>
    </citation>
    <scope>NUCLEOTIDE SEQUENCE [LARGE SCALE GENOMIC DNA]</scope>
    <source>
        <strain evidence="6 8">Cr7-05</strain>
    </source>
</reference>
<gene>
    <name evidence="7" type="ORF">SAMN04488059_11910</name>
    <name evidence="6" type="ORF">WH91_11230</name>
</gene>
<protein>
    <submittedName>
        <fullName evidence="7">Phage integrase family protein</fullName>
    </submittedName>
</protein>
<dbReference type="InterPro" id="IPR011010">
    <property type="entry name" value="DNA_brk_join_enz"/>
</dbReference>
<dbReference type="Pfam" id="PF00589">
    <property type="entry name" value="Phage_integrase"/>
    <property type="match status" value="1"/>
</dbReference>
<dbReference type="OrthoDB" id="7938263at2"/>
<dbReference type="EMBL" id="FOMB01000019">
    <property type="protein sequence ID" value="SFD05475.1"/>
    <property type="molecule type" value="Genomic_DNA"/>
</dbReference>
<dbReference type="AlphaFoldDB" id="A0A0F5PWF0"/>
<dbReference type="Proteomes" id="UP000182258">
    <property type="component" value="Unassembled WGS sequence"/>
</dbReference>
<sequence length="404" mass="45539">MAFHSPELALAPAFSSSTLPAHPSQTFLTIGEFLITKKSQDTSWDVKTARRARSLYRLFSKVMAEEHGVTTFAQLRQTHLYAYDQFMRVLHTDYGRSAADSTRSIAHLREISGQKPLAQRGLAVPTRNRHLTQLSALLNEAATIGEHLDPGLNVTKLRSKKVVRARDQRAVPSANAVEAFFRSPVFMGCLSWKKLHIPGDQVFHRAAYFGPILAYYQGMRREEYCGLSVDDVISDNGLHPYIYIGANDYRRLKNAQSQRSLALHPELIRLGLLDYVEAIRQAGHTRLFPDLYSPGSSSLLGGRFYGELGPLIRAQGISPHQFRHIFNDELKQQRVPQEFRADMLGHGGDSETTERYCKPASIALQIEDLNKLPVRTAHIPHKPIQLLPWVLRGEAPPWSLSSRK</sequence>
<name>A0A0F5PWF0_9HYPH</name>
<evidence type="ECO:0000313" key="6">
    <source>
        <dbReference type="EMBL" id="KKC32963.1"/>
    </source>
</evidence>
<dbReference type="Proteomes" id="UP000033519">
    <property type="component" value="Unassembled WGS sequence"/>
</dbReference>
<evidence type="ECO:0000313" key="9">
    <source>
        <dbReference type="Proteomes" id="UP000182258"/>
    </source>
</evidence>
<dbReference type="RefSeq" id="WP_074797633.1">
    <property type="nucleotide sequence ID" value="NZ_FOMB01000019.1"/>
</dbReference>
<dbReference type="GO" id="GO:0006310">
    <property type="term" value="P:DNA recombination"/>
    <property type="evidence" value="ECO:0007669"/>
    <property type="project" value="UniProtKB-KW"/>
</dbReference>
<reference evidence="7 9" key="2">
    <citation type="submission" date="2016-10" db="EMBL/GenBank/DDBJ databases">
        <authorList>
            <person name="de Groot N.N."/>
        </authorList>
    </citation>
    <scope>NUCLEOTIDE SEQUENCE [LARGE SCALE GENOMIC DNA]</scope>
    <source>
        <strain evidence="7 9">CGMCC 1.10210</strain>
    </source>
</reference>
<keyword evidence="3" id="KW-0238">DNA-binding</keyword>